<feature type="domain" description="Transposase IS200-like" evidence="1">
    <location>
        <begin position="20"/>
        <end position="139"/>
    </location>
</feature>
<dbReference type="SUPFAM" id="SSF143422">
    <property type="entry name" value="Transposase IS200-like"/>
    <property type="match status" value="1"/>
</dbReference>
<gene>
    <name evidence="2" type="primary">tnpA</name>
    <name evidence="2" type="ORF">GKE97_26810</name>
</gene>
<name>A0A6I2RIV2_FLAPL</name>
<dbReference type="GO" id="GO:0004803">
    <property type="term" value="F:transposase activity"/>
    <property type="evidence" value="ECO:0007669"/>
    <property type="project" value="InterPro"/>
</dbReference>
<sequence length="144" mass="16488">MDKELIVTSETGVTHGRGYVYLLQYHIVWVTKYRKSILTGDIAADTRRHLLTTMSELQMDCLAMEVMPDHIHLLVSCKPQLRLSDAIKVLKGNTARWLFMGHPELKNSLWGGHLWNPSYFVVTVSERSTVQVEAYIQSQESPMV</sequence>
<comment type="caution">
    <text evidence="2">The sequence shown here is derived from an EMBL/GenBank/DDBJ whole genome shotgun (WGS) entry which is preliminary data.</text>
</comment>
<dbReference type="GO" id="GO:0003677">
    <property type="term" value="F:DNA binding"/>
    <property type="evidence" value="ECO:0007669"/>
    <property type="project" value="InterPro"/>
</dbReference>
<dbReference type="Gene3D" id="3.30.70.1290">
    <property type="entry name" value="Transposase IS200-like"/>
    <property type="match status" value="1"/>
</dbReference>
<dbReference type="GO" id="GO:0006313">
    <property type="term" value="P:DNA transposition"/>
    <property type="evidence" value="ECO:0007669"/>
    <property type="project" value="InterPro"/>
</dbReference>
<reference evidence="2 3" key="1">
    <citation type="journal article" date="2019" name="Nat. Med.">
        <title>A library of human gut bacterial isolates paired with longitudinal multiomics data enables mechanistic microbiome research.</title>
        <authorList>
            <person name="Poyet M."/>
            <person name="Groussin M."/>
            <person name="Gibbons S.M."/>
            <person name="Avila-Pacheco J."/>
            <person name="Jiang X."/>
            <person name="Kearney S.M."/>
            <person name="Perrotta A.R."/>
            <person name="Berdy B."/>
            <person name="Zhao S."/>
            <person name="Lieberman T.D."/>
            <person name="Swanson P.K."/>
            <person name="Smith M."/>
            <person name="Roesemann S."/>
            <person name="Alexander J.E."/>
            <person name="Rich S.A."/>
            <person name="Livny J."/>
            <person name="Vlamakis H."/>
            <person name="Clish C."/>
            <person name="Bullock K."/>
            <person name="Deik A."/>
            <person name="Scott J."/>
            <person name="Pierce K.A."/>
            <person name="Xavier R.J."/>
            <person name="Alm E.J."/>
        </authorList>
    </citation>
    <scope>NUCLEOTIDE SEQUENCE [LARGE SCALE GENOMIC DNA]</scope>
    <source>
        <strain evidence="2 3">BIOML-A2</strain>
    </source>
</reference>
<dbReference type="SMART" id="SM01321">
    <property type="entry name" value="Y1_Tnp"/>
    <property type="match status" value="1"/>
</dbReference>
<dbReference type="RefSeq" id="WP_108981732.1">
    <property type="nucleotide sequence ID" value="NZ_WKPR01000071.1"/>
</dbReference>
<dbReference type="Proteomes" id="UP000434475">
    <property type="component" value="Unassembled WGS sequence"/>
</dbReference>
<evidence type="ECO:0000259" key="1">
    <source>
        <dbReference type="SMART" id="SM01321"/>
    </source>
</evidence>
<dbReference type="NCBIfam" id="NF033573">
    <property type="entry name" value="transpos_IS200"/>
    <property type="match status" value="1"/>
</dbReference>
<evidence type="ECO:0000313" key="2">
    <source>
        <dbReference type="EMBL" id="MSB23052.1"/>
    </source>
</evidence>
<organism evidence="2 3">
    <name type="scientific">Flavonifractor plautii</name>
    <name type="common">Fusobacterium plautii</name>
    <dbReference type="NCBI Taxonomy" id="292800"/>
    <lineage>
        <taxon>Bacteria</taxon>
        <taxon>Bacillati</taxon>
        <taxon>Bacillota</taxon>
        <taxon>Clostridia</taxon>
        <taxon>Eubacteriales</taxon>
        <taxon>Oscillospiraceae</taxon>
        <taxon>Flavonifractor</taxon>
    </lineage>
</organism>
<proteinExistence type="predicted"/>
<protein>
    <submittedName>
        <fullName evidence="2">IS200/IS605 family transposase</fullName>
    </submittedName>
</protein>
<dbReference type="AlphaFoldDB" id="A0A6I2RIV2"/>
<dbReference type="EMBL" id="WKPR01000071">
    <property type="protein sequence ID" value="MSB23052.1"/>
    <property type="molecule type" value="Genomic_DNA"/>
</dbReference>
<evidence type="ECO:0000313" key="3">
    <source>
        <dbReference type="Proteomes" id="UP000434475"/>
    </source>
</evidence>
<accession>A0A6I2RIV2</accession>
<dbReference type="PANTHER" id="PTHR33360">
    <property type="entry name" value="TRANSPOSASE FOR INSERTION SEQUENCE ELEMENT IS200"/>
    <property type="match status" value="1"/>
</dbReference>
<dbReference type="InterPro" id="IPR036515">
    <property type="entry name" value="Transposase_17_sf"/>
</dbReference>
<dbReference type="Pfam" id="PF01797">
    <property type="entry name" value="Y1_Tnp"/>
    <property type="match status" value="1"/>
</dbReference>
<dbReference type="PANTHER" id="PTHR33360:SF2">
    <property type="entry name" value="TRANSPOSASE FOR INSERTION SEQUENCE ELEMENT IS200"/>
    <property type="match status" value="1"/>
</dbReference>
<dbReference type="InterPro" id="IPR002686">
    <property type="entry name" value="Transposase_17"/>
</dbReference>